<dbReference type="RefSeq" id="WP_131919729.1">
    <property type="nucleotide sequence ID" value="NZ_JAOQNU010000018.1"/>
</dbReference>
<reference evidence="1 2" key="1">
    <citation type="submission" date="2019-03" db="EMBL/GenBank/DDBJ databases">
        <title>Genomic Encyclopedia of Type Strains, Phase IV (KMG-IV): sequencing the most valuable type-strain genomes for metagenomic binning, comparative biology and taxonomic classification.</title>
        <authorList>
            <person name="Goeker M."/>
        </authorList>
    </citation>
    <scope>NUCLEOTIDE SEQUENCE [LARGE SCALE GENOMIC DNA]</scope>
    <source>
        <strain evidence="1 2">DSM 11170</strain>
    </source>
</reference>
<accession>A0A4R2RI54</accession>
<dbReference type="OrthoDB" id="6171543at2"/>
<comment type="caution">
    <text evidence="1">The sequence shown here is derived from an EMBL/GenBank/DDBJ whole genome shotgun (WGS) entry which is preliminary data.</text>
</comment>
<keyword evidence="2" id="KW-1185">Reference proteome</keyword>
<sequence length="143" mass="15729">MEQPICQVALYVENPVMSSTMDDQGLFAMNRSLEVQGGGYERPSVVFAVQKTGDGWMAQNQETILFPVAETDWGTITHMGILVEGDRGYCSPLLAPCVVEVGDQLEILPTELTLMIAKPTCQHCEEQRRRRLAAAGLEVEAAE</sequence>
<organism evidence="1 2">
    <name type="scientific">Heliophilum fasciatum</name>
    <dbReference type="NCBI Taxonomy" id="35700"/>
    <lineage>
        <taxon>Bacteria</taxon>
        <taxon>Bacillati</taxon>
        <taxon>Bacillota</taxon>
        <taxon>Clostridia</taxon>
        <taxon>Eubacteriales</taxon>
        <taxon>Heliobacteriaceae</taxon>
        <taxon>Heliophilum</taxon>
    </lineage>
</organism>
<dbReference type="Proteomes" id="UP000294813">
    <property type="component" value="Unassembled WGS sequence"/>
</dbReference>
<proteinExistence type="predicted"/>
<dbReference type="AlphaFoldDB" id="A0A4R2RI54"/>
<dbReference type="InterPro" id="IPR056908">
    <property type="entry name" value="Gp80-like"/>
</dbReference>
<dbReference type="Pfam" id="PF23140">
    <property type="entry name" value="Gp80"/>
    <property type="match status" value="1"/>
</dbReference>
<name>A0A4R2RI54_9FIRM</name>
<evidence type="ECO:0000313" key="1">
    <source>
        <dbReference type="EMBL" id="TCP62693.1"/>
    </source>
</evidence>
<protein>
    <submittedName>
        <fullName evidence="1">Uncharacterized protein</fullName>
    </submittedName>
</protein>
<evidence type="ECO:0000313" key="2">
    <source>
        <dbReference type="Proteomes" id="UP000294813"/>
    </source>
</evidence>
<dbReference type="EMBL" id="SLXT01000019">
    <property type="protein sequence ID" value="TCP62693.1"/>
    <property type="molecule type" value="Genomic_DNA"/>
</dbReference>
<gene>
    <name evidence="1" type="ORF">EDD73_11941</name>
</gene>